<dbReference type="SUPFAM" id="SSF53756">
    <property type="entry name" value="UDP-Glycosyltransferase/glycogen phosphorylase"/>
    <property type="match status" value="1"/>
</dbReference>
<protein>
    <recommendedName>
        <fullName evidence="6">UDP:flavonoid glycosyltransferase YjiC (YdhE family)</fullName>
    </recommendedName>
</protein>
<dbReference type="AlphaFoldDB" id="A0A7W7SLP5"/>
<dbReference type="GO" id="GO:0016758">
    <property type="term" value="F:hexosyltransferase activity"/>
    <property type="evidence" value="ECO:0007669"/>
    <property type="project" value="InterPro"/>
</dbReference>
<dbReference type="GO" id="GO:0008194">
    <property type="term" value="F:UDP-glycosyltransferase activity"/>
    <property type="evidence" value="ECO:0007669"/>
    <property type="project" value="InterPro"/>
</dbReference>
<dbReference type="Pfam" id="PF03033">
    <property type="entry name" value="Glyco_transf_28"/>
    <property type="match status" value="1"/>
</dbReference>
<evidence type="ECO:0000313" key="5">
    <source>
        <dbReference type="Proteomes" id="UP000578819"/>
    </source>
</evidence>
<dbReference type="EMBL" id="JACHJW010000001">
    <property type="protein sequence ID" value="MBB4956961.1"/>
    <property type="molecule type" value="Genomic_DNA"/>
</dbReference>
<keyword evidence="5" id="KW-1185">Reference proteome</keyword>
<dbReference type="InterPro" id="IPR002213">
    <property type="entry name" value="UDP_glucos_trans"/>
</dbReference>
<evidence type="ECO:0008006" key="6">
    <source>
        <dbReference type="Google" id="ProtNLM"/>
    </source>
</evidence>
<reference evidence="4 5" key="1">
    <citation type="submission" date="2020-08" db="EMBL/GenBank/DDBJ databases">
        <title>Sequencing the genomes of 1000 actinobacteria strains.</title>
        <authorList>
            <person name="Klenk H.-P."/>
        </authorList>
    </citation>
    <scope>NUCLEOTIDE SEQUENCE [LARGE SCALE GENOMIC DNA]</scope>
    <source>
        <strain evidence="4 5">DSM 45886</strain>
    </source>
</reference>
<dbReference type="PANTHER" id="PTHR48050:SF13">
    <property type="entry name" value="STEROL 3-BETA-GLUCOSYLTRANSFERASE UGT80A2"/>
    <property type="match status" value="1"/>
</dbReference>
<accession>A0A7W7SLP5</accession>
<gene>
    <name evidence="4" type="ORF">FHR38_000694</name>
</gene>
<dbReference type="InterPro" id="IPR004276">
    <property type="entry name" value="GlycoTrans_28_N"/>
</dbReference>
<dbReference type="Gene3D" id="3.40.50.2000">
    <property type="entry name" value="Glycogen Phosphorylase B"/>
    <property type="match status" value="2"/>
</dbReference>
<feature type="domain" description="Glycosyltransferase family 28 N-terminal" evidence="2">
    <location>
        <begin position="11"/>
        <end position="64"/>
    </location>
</feature>
<organism evidence="4 5">
    <name type="scientific">Micromonospora polyrhachis</name>
    <dbReference type="NCBI Taxonomy" id="1282883"/>
    <lineage>
        <taxon>Bacteria</taxon>
        <taxon>Bacillati</taxon>
        <taxon>Actinomycetota</taxon>
        <taxon>Actinomycetes</taxon>
        <taxon>Micromonosporales</taxon>
        <taxon>Micromonosporaceae</taxon>
        <taxon>Micromonospora</taxon>
    </lineage>
</organism>
<name>A0A7W7SLP5_9ACTN</name>
<dbReference type="GO" id="GO:0005975">
    <property type="term" value="P:carbohydrate metabolic process"/>
    <property type="evidence" value="ECO:0007669"/>
    <property type="project" value="InterPro"/>
</dbReference>
<dbReference type="RefSeq" id="WP_184532681.1">
    <property type="nucleotide sequence ID" value="NZ_JACHJW010000001.1"/>
</dbReference>
<dbReference type="InterPro" id="IPR050426">
    <property type="entry name" value="Glycosyltransferase_28"/>
</dbReference>
<dbReference type="GO" id="GO:0033072">
    <property type="term" value="P:vancomycin biosynthetic process"/>
    <property type="evidence" value="ECO:0007669"/>
    <property type="project" value="UniProtKB-ARBA"/>
</dbReference>
<evidence type="ECO:0000259" key="2">
    <source>
        <dbReference type="Pfam" id="PF03033"/>
    </source>
</evidence>
<evidence type="ECO:0000313" key="4">
    <source>
        <dbReference type="EMBL" id="MBB4956961.1"/>
    </source>
</evidence>
<feature type="compositionally biased region" description="Basic and acidic residues" evidence="1">
    <location>
        <begin position="449"/>
        <end position="458"/>
    </location>
</feature>
<dbReference type="InterPro" id="IPR010610">
    <property type="entry name" value="EryCIII-like_C"/>
</dbReference>
<evidence type="ECO:0000256" key="1">
    <source>
        <dbReference type="SAM" id="MobiDB-lite"/>
    </source>
</evidence>
<comment type="caution">
    <text evidence="4">The sequence shown here is derived from an EMBL/GenBank/DDBJ whole genome shotgun (WGS) entry which is preliminary data.</text>
</comment>
<proteinExistence type="predicted"/>
<dbReference type="CDD" id="cd03784">
    <property type="entry name" value="GT1_Gtf-like"/>
    <property type="match status" value="1"/>
</dbReference>
<sequence length="458" mass="49110">MNRTDSSAALVLMVIHGTDGDVLPFVRIGRALRARGHDVTLLSHEYYRSVVAAAGIGFVPIDTISEYEYHLADAADQADATEIGAFREHYHRTGLLTQLRFECQELLRRHRPGRTVLVGAPLSAHSALIAAEATGAPLVCLAQTPFQLAALPRVAWLYGEVLADRIDDARAEVGLGPVTDWSAWMRSADRYVGLWPPWFDQAGPSAPAGTELTGFVLADADADTGADTGSYSGRPDVLPPDIAELLAGPVAPLLVTGGTGRLLHRDFYRVAVEAIRIVDRPGLLVVRHRDLVPEPLPSGVCWFPRLPFRTVAPRVAAMVHHGGIGTLGRALVSGVPQVILASGLDRPDNAQRAARCPATGWLPEERWTPDEVARMIRTVLAARASTAPSARPSPGGVERVADVVESALWRAEGPLPRQNATRRSPSSPPGDGELGDAAVDPVMSPGQLVDRDRRGQGR</sequence>
<feature type="region of interest" description="Disordered" evidence="1">
    <location>
        <begin position="410"/>
        <end position="458"/>
    </location>
</feature>
<evidence type="ECO:0000259" key="3">
    <source>
        <dbReference type="Pfam" id="PF06722"/>
    </source>
</evidence>
<dbReference type="PANTHER" id="PTHR48050">
    <property type="entry name" value="STEROL 3-BETA-GLUCOSYLTRANSFERASE"/>
    <property type="match status" value="1"/>
</dbReference>
<dbReference type="Pfam" id="PF06722">
    <property type="entry name" value="EryCIII-like_C"/>
    <property type="match status" value="1"/>
</dbReference>
<dbReference type="Proteomes" id="UP000578819">
    <property type="component" value="Unassembled WGS sequence"/>
</dbReference>
<feature type="domain" description="Erythromycin biosynthesis protein CIII-like C-terminal" evidence="3">
    <location>
        <begin position="295"/>
        <end position="391"/>
    </location>
</feature>